<dbReference type="GO" id="GO:0000155">
    <property type="term" value="F:phosphorelay sensor kinase activity"/>
    <property type="evidence" value="ECO:0007669"/>
    <property type="project" value="InterPro"/>
</dbReference>
<protein>
    <recommendedName>
        <fullName evidence="2">histidine kinase</fullName>
        <ecNumber evidence="2">2.7.13.3</ecNumber>
    </recommendedName>
</protein>
<evidence type="ECO:0000256" key="6">
    <source>
        <dbReference type="ARBA" id="ARBA00022777"/>
    </source>
</evidence>
<keyword evidence="4" id="KW-0808">Transferase</keyword>
<keyword evidence="7" id="KW-0067">ATP-binding</keyword>
<gene>
    <name evidence="11" type="ORF">GS398_02765</name>
</gene>
<evidence type="ECO:0000313" key="11">
    <source>
        <dbReference type="EMBL" id="MXV14206.1"/>
    </source>
</evidence>
<evidence type="ECO:0000256" key="5">
    <source>
        <dbReference type="ARBA" id="ARBA00022741"/>
    </source>
</evidence>
<reference evidence="11 12" key="1">
    <citation type="submission" date="2019-11" db="EMBL/GenBank/DDBJ databases">
        <title>Pedobacter sp. HMF7056 Genome sequencing and assembly.</title>
        <authorList>
            <person name="Kang H."/>
            <person name="Kim H."/>
            <person name="Joh K."/>
        </authorList>
    </citation>
    <scope>NUCLEOTIDE SEQUENCE [LARGE SCALE GENOMIC DNA]</scope>
    <source>
        <strain evidence="11 12">HMF7056</strain>
    </source>
</reference>
<name>A0A7K1XUP0_9SPHI</name>
<accession>A0A7K1XUP0</accession>
<dbReference type="GO" id="GO:0005524">
    <property type="term" value="F:ATP binding"/>
    <property type="evidence" value="ECO:0007669"/>
    <property type="project" value="UniProtKB-KW"/>
</dbReference>
<dbReference type="RefSeq" id="WP_160905197.1">
    <property type="nucleotide sequence ID" value="NZ_WVHS01000001.1"/>
</dbReference>
<keyword evidence="9" id="KW-1133">Transmembrane helix</keyword>
<dbReference type="PROSITE" id="PS50109">
    <property type="entry name" value="HIS_KIN"/>
    <property type="match status" value="1"/>
</dbReference>
<dbReference type="SMART" id="SM00387">
    <property type="entry name" value="HATPase_c"/>
    <property type="match status" value="1"/>
</dbReference>
<organism evidence="11 12">
    <name type="scientific">Hufsiella ginkgonis</name>
    <dbReference type="NCBI Taxonomy" id="2695274"/>
    <lineage>
        <taxon>Bacteria</taxon>
        <taxon>Pseudomonadati</taxon>
        <taxon>Bacteroidota</taxon>
        <taxon>Sphingobacteriia</taxon>
        <taxon>Sphingobacteriales</taxon>
        <taxon>Sphingobacteriaceae</taxon>
        <taxon>Hufsiella</taxon>
    </lineage>
</organism>
<keyword evidence="8" id="KW-0902">Two-component regulatory system</keyword>
<evidence type="ECO:0000256" key="7">
    <source>
        <dbReference type="ARBA" id="ARBA00022840"/>
    </source>
</evidence>
<evidence type="ECO:0000256" key="9">
    <source>
        <dbReference type="SAM" id="Phobius"/>
    </source>
</evidence>
<dbReference type="Proteomes" id="UP000451233">
    <property type="component" value="Unassembled WGS sequence"/>
</dbReference>
<dbReference type="InterPro" id="IPR036890">
    <property type="entry name" value="HATPase_C_sf"/>
</dbReference>
<evidence type="ECO:0000313" key="12">
    <source>
        <dbReference type="Proteomes" id="UP000451233"/>
    </source>
</evidence>
<proteinExistence type="predicted"/>
<dbReference type="PANTHER" id="PTHR24421">
    <property type="entry name" value="NITRATE/NITRITE SENSOR PROTEIN NARX-RELATED"/>
    <property type="match status" value="1"/>
</dbReference>
<evidence type="ECO:0000256" key="4">
    <source>
        <dbReference type="ARBA" id="ARBA00022679"/>
    </source>
</evidence>
<feature type="domain" description="Histidine kinase" evidence="10">
    <location>
        <begin position="69"/>
        <end position="257"/>
    </location>
</feature>
<dbReference type="PANTHER" id="PTHR24421:SF10">
    <property type="entry name" value="NITRATE_NITRITE SENSOR PROTEIN NARQ"/>
    <property type="match status" value="1"/>
</dbReference>
<keyword evidence="9" id="KW-0472">Membrane</keyword>
<evidence type="ECO:0000256" key="2">
    <source>
        <dbReference type="ARBA" id="ARBA00012438"/>
    </source>
</evidence>
<keyword evidence="12" id="KW-1185">Reference proteome</keyword>
<dbReference type="Gene3D" id="1.20.5.1930">
    <property type="match status" value="1"/>
</dbReference>
<dbReference type="Pfam" id="PF07730">
    <property type="entry name" value="HisKA_3"/>
    <property type="match status" value="1"/>
</dbReference>
<keyword evidence="5" id="KW-0547">Nucleotide-binding</keyword>
<comment type="caution">
    <text evidence="11">The sequence shown here is derived from an EMBL/GenBank/DDBJ whole genome shotgun (WGS) entry which is preliminary data.</text>
</comment>
<dbReference type="Gene3D" id="3.30.565.10">
    <property type="entry name" value="Histidine kinase-like ATPase, C-terminal domain"/>
    <property type="match status" value="1"/>
</dbReference>
<dbReference type="CDD" id="cd16917">
    <property type="entry name" value="HATPase_UhpB-NarQ-NarX-like"/>
    <property type="match status" value="1"/>
</dbReference>
<sequence length="257" mass="28663">MEGSSKEFLVTVVAASAMIIMLAVFTILFLLLFVKKKRSLQRENELMQIAYEQTLLQTRVEIQEQTLKHISQEIHDNIGQVLSVVSLKLNTLTNFDPQKIADTDKLINKAIADLRGLSKSFNPDRIQQVGLLKAIENEFDQLEKTGRYHTRIDFDADVPTLSPEKTLILYRMFQEIVNNIIKHAKATEITVLFSEDASGHLITVSDNGQGFDQDTTPANGIGIQNINQRAKLIQGTARISSAPGAGTSVQISLKKEK</sequence>
<dbReference type="GO" id="GO:0016020">
    <property type="term" value="C:membrane"/>
    <property type="evidence" value="ECO:0007669"/>
    <property type="project" value="InterPro"/>
</dbReference>
<dbReference type="InterPro" id="IPR050482">
    <property type="entry name" value="Sensor_HK_TwoCompSys"/>
</dbReference>
<keyword evidence="9" id="KW-0812">Transmembrane</keyword>
<evidence type="ECO:0000259" key="10">
    <source>
        <dbReference type="PROSITE" id="PS50109"/>
    </source>
</evidence>
<feature type="transmembrane region" description="Helical" evidence="9">
    <location>
        <begin position="12"/>
        <end position="34"/>
    </location>
</feature>
<keyword evidence="3" id="KW-0597">Phosphoprotein</keyword>
<dbReference type="EC" id="2.7.13.3" evidence="2"/>
<evidence type="ECO:0000256" key="1">
    <source>
        <dbReference type="ARBA" id="ARBA00000085"/>
    </source>
</evidence>
<dbReference type="InterPro" id="IPR005467">
    <property type="entry name" value="His_kinase_dom"/>
</dbReference>
<dbReference type="SUPFAM" id="SSF55874">
    <property type="entry name" value="ATPase domain of HSP90 chaperone/DNA topoisomerase II/histidine kinase"/>
    <property type="match status" value="1"/>
</dbReference>
<dbReference type="EMBL" id="WVHS01000001">
    <property type="protein sequence ID" value="MXV14206.1"/>
    <property type="molecule type" value="Genomic_DNA"/>
</dbReference>
<dbReference type="Pfam" id="PF02518">
    <property type="entry name" value="HATPase_c"/>
    <property type="match status" value="1"/>
</dbReference>
<dbReference type="InterPro" id="IPR011712">
    <property type="entry name" value="Sig_transdc_His_kin_sub3_dim/P"/>
</dbReference>
<evidence type="ECO:0000256" key="3">
    <source>
        <dbReference type="ARBA" id="ARBA00022553"/>
    </source>
</evidence>
<evidence type="ECO:0000256" key="8">
    <source>
        <dbReference type="ARBA" id="ARBA00023012"/>
    </source>
</evidence>
<keyword evidence="6" id="KW-0418">Kinase</keyword>
<dbReference type="AlphaFoldDB" id="A0A7K1XUP0"/>
<dbReference type="InterPro" id="IPR003594">
    <property type="entry name" value="HATPase_dom"/>
</dbReference>
<dbReference type="GO" id="GO:0046983">
    <property type="term" value="F:protein dimerization activity"/>
    <property type="evidence" value="ECO:0007669"/>
    <property type="project" value="InterPro"/>
</dbReference>
<comment type="catalytic activity">
    <reaction evidence="1">
        <text>ATP + protein L-histidine = ADP + protein N-phospho-L-histidine.</text>
        <dbReference type="EC" id="2.7.13.3"/>
    </reaction>
</comment>